<dbReference type="Proteomes" id="UP001633002">
    <property type="component" value="Unassembled WGS sequence"/>
</dbReference>
<keyword evidence="3" id="KW-1185">Reference proteome</keyword>
<proteinExistence type="predicted"/>
<sequence>MTVHNNQVYDSQSPAVNTIPFSAGTNIEEQMLQVDDSAEFSEAEETPVDEEVETVNINEIWEAFATTEDQPTQVNPESKIVIRFKITDEHLPKIARRLNMAKKGGLTEEDKEKVMAHVPYCYNRHQVVVLQWELGYNPARIKKVMAPVWVNLQYPDYISEDLAKDLLETIGPVSYLIGADESGNKFPHIRGLVLLDLRKKFPSCVEKIPDPARRFPQNHMPRPNIQPPPAAAEQQTPQASEQVPAAKQPSAVEQTPTAPQSASNGGNADQTSPDTQEHVILEETTANSTDGTEIPNQDAAILIPQSLEVVPENYLVPVDTNQMVTPTHPVQNTDGNVFDVRMVETNEVQKRVAQEISQEATQTPSPAASSKKKKK</sequence>
<dbReference type="EMBL" id="JBJQOH010000002">
    <property type="protein sequence ID" value="KAL3698313.1"/>
    <property type="molecule type" value="Genomic_DNA"/>
</dbReference>
<accession>A0ABD3I3M6</accession>
<feature type="region of interest" description="Disordered" evidence="1">
    <location>
        <begin position="351"/>
        <end position="375"/>
    </location>
</feature>
<reference evidence="2 3" key="1">
    <citation type="submission" date="2024-09" db="EMBL/GenBank/DDBJ databases">
        <title>Chromosome-scale assembly of Riccia sorocarpa.</title>
        <authorList>
            <person name="Paukszto L."/>
        </authorList>
    </citation>
    <scope>NUCLEOTIDE SEQUENCE [LARGE SCALE GENOMIC DNA]</scope>
    <source>
        <strain evidence="2">LP-2024</strain>
        <tissue evidence="2">Aerial parts of the thallus</tissue>
    </source>
</reference>
<feature type="compositionally biased region" description="Polar residues" evidence="1">
    <location>
        <begin position="251"/>
        <end position="274"/>
    </location>
</feature>
<evidence type="ECO:0008006" key="4">
    <source>
        <dbReference type="Google" id="ProtNLM"/>
    </source>
</evidence>
<evidence type="ECO:0000313" key="3">
    <source>
        <dbReference type="Proteomes" id="UP001633002"/>
    </source>
</evidence>
<evidence type="ECO:0000313" key="2">
    <source>
        <dbReference type="EMBL" id="KAL3698313.1"/>
    </source>
</evidence>
<protein>
    <recommendedName>
        <fullName evidence="4">DUF4283 domain-containing protein</fullName>
    </recommendedName>
</protein>
<feature type="region of interest" description="Disordered" evidence="1">
    <location>
        <begin position="208"/>
        <end position="274"/>
    </location>
</feature>
<comment type="caution">
    <text evidence="2">The sequence shown here is derived from an EMBL/GenBank/DDBJ whole genome shotgun (WGS) entry which is preliminary data.</text>
</comment>
<evidence type="ECO:0000256" key="1">
    <source>
        <dbReference type="SAM" id="MobiDB-lite"/>
    </source>
</evidence>
<dbReference type="AlphaFoldDB" id="A0ABD3I3M6"/>
<name>A0ABD3I3M6_9MARC</name>
<organism evidence="2 3">
    <name type="scientific">Riccia sorocarpa</name>
    <dbReference type="NCBI Taxonomy" id="122646"/>
    <lineage>
        <taxon>Eukaryota</taxon>
        <taxon>Viridiplantae</taxon>
        <taxon>Streptophyta</taxon>
        <taxon>Embryophyta</taxon>
        <taxon>Marchantiophyta</taxon>
        <taxon>Marchantiopsida</taxon>
        <taxon>Marchantiidae</taxon>
        <taxon>Marchantiales</taxon>
        <taxon>Ricciaceae</taxon>
        <taxon>Riccia</taxon>
    </lineage>
</organism>
<gene>
    <name evidence="2" type="ORF">R1sor_012389</name>
</gene>